<dbReference type="KEGG" id="pcor:KS4_25010"/>
<proteinExistence type="predicted"/>
<evidence type="ECO:0000313" key="2">
    <source>
        <dbReference type="Proteomes" id="UP000317369"/>
    </source>
</evidence>
<dbReference type="EMBL" id="CP036425">
    <property type="protein sequence ID" value="QDU34431.1"/>
    <property type="molecule type" value="Genomic_DNA"/>
</dbReference>
<dbReference type="Proteomes" id="UP000317369">
    <property type="component" value="Chromosome"/>
</dbReference>
<organism evidence="1 2">
    <name type="scientific">Poriferisphaera corsica</name>
    <dbReference type="NCBI Taxonomy" id="2528020"/>
    <lineage>
        <taxon>Bacteria</taxon>
        <taxon>Pseudomonadati</taxon>
        <taxon>Planctomycetota</taxon>
        <taxon>Phycisphaerae</taxon>
        <taxon>Phycisphaerales</taxon>
        <taxon>Phycisphaeraceae</taxon>
        <taxon>Poriferisphaera</taxon>
    </lineage>
</organism>
<sequence>MFYRVKAKLKKDKAKELLERIQDGSISKNGPDGEEMINGFERAGVDDSGTVEWSMVCYCPTPLAHERATVLDHYFDELTTEVIKDYELHDGRRFIEYLEEAARS</sequence>
<protein>
    <submittedName>
        <fullName evidence="1">Uncharacterized protein</fullName>
    </submittedName>
</protein>
<gene>
    <name evidence="1" type="ORF">KS4_25010</name>
</gene>
<dbReference type="AlphaFoldDB" id="A0A517YW25"/>
<keyword evidence="2" id="KW-1185">Reference proteome</keyword>
<accession>A0A517YW25</accession>
<evidence type="ECO:0000313" key="1">
    <source>
        <dbReference type="EMBL" id="QDU34431.1"/>
    </source>
</evidence>
<name>A0A517YW25_9BACT</name>
<dbReference type="RefSeq" id="WP_145078234.1">
    <property type="nucleotide sequence ID" value="NZ_CP036425.1"/>
</dbReference>
<dbReference type="OrthoDB" id="34483at2"/>
<reference evidence="1 2" key="1">
    <citation type="submission" date="2019-02" db="EMBL/GenBank/DDBJ databases">
        <title>Deep-cultivation of Planctomycetes and their phenomic and genomic characterization uncovers novel biology.</title>
        <authorList>
            <person name="Wiegand S."/>
            <person name="Jogler M."/>
            <person name="Boedeker C."/>
            <person name="Pinto D."/>
            <person name="Vollmers J."/>
            <person name="Rivas-Marin E."/>
            <person name="Kohn T."/>
            <person name="Peeters S.H."/>
            <person name="Heuer A."/>
            <person name="Rast P."/>
            <person name="Oberbeckmann S."/>
            <person name="Bunk B."/>
            <person name="Jeske O."/>
            <person name="Meyerdierks A."/>
            <person name="Storesund J.E."/>
            <person name="Kallscheuer N."/>
            <person name="Luecker S."/>
            <person name="Lage O.M."/>
            <person name="Pohl T."/>
            <person name="Merkel B.J."/>
            <person name="Hornburger P."/>
            <person name="Mueller R.-W."/>
            <person name="Bruemmer F."/>
            <person name="Labrenz M."/>
            <person name="Spormann A.M."/>
            <person name="Op den Camp H."/>
            <person name="Overmann J."/>
            <person name="Amann R."/>
            <person name="Jetten M.S.M."/>
            <person name="Mascher T."/>
            <person name="Medema M.H."/>
            <person name="Devos D.P."/>
            <person name="Kaster A.-K."/>
            <person name="Ovreas L."/>
            <person name="Rohde M."/>
            <person name="Galperin M.Y."/>
            <person name="Jogler C."/>
        </authorList>
    </citation>
    <scope>NUCLEOTIDE SEQUENCE [LARGE SCALE GENOMIC DNA]</scope>
    <source>
        <strain evidence="1 2">KS4</strain>
    </source>
</reference>